<keyword evidence="2" id="KW-1185">Reference proteome</keyword>
<organism evidence="1 2">
    <name type="scientific">Citrus x changshan-huyou</name>
    <dbReference type="NCBI Taxonomy" id="2935761"/>
    <lineage>
        <taxon>Eukaryota</taxon>
        <taxon>Viridiplantae</taxon>
        <taxon>Streptophyta</taxon>
        <taxon>Embryophyta</taxon>
        <taxon>Tracheophyta</taxon>
        <taxon>Spermatophyta</taxon>
        <taxon>Magnoliopsida</taxon>
        <taxon>eudicotyledons</taxon>
        <taxon>Gunneridae</taxon>
        <taxon>Pentapetalae</taxon>
        <taxon>rosids</taxon>
        <taxon>malvids</taxon>
        <taxon>Sapindales</taxon>
        <taxon>Rutaceae</taxon>
        <taxon>Aurantioideae</taxon>
        <taxon>Citrus</taxon>
    </lineage>
</organism>
<sequence>MSCSRVWGQLPLAPKRLAACSRVWPKPFGGIFGFSFSKQLPTYPQGRNATKKTLKVEKKHEILMEVDYRCLAWQLAGAGRDQFDG</sequence>
<name>A0AAP0LSY0_9ROSI</name>
<dbReference type="EMBL" id="JBCGBO010000024">
    <property type="protein sequence ID" value="KAK9183237.1"/>
    <property type="molecule type" value="Genomic_DNA"/>
</dbReference>
<evidence type="ECO:0000313" key="1">
    <source>
        <dbReference type="EMBL" id="KAK9183237.1"/>
    </source>
</evidence>
<gene>
    <name evidence="1" type="ORF">WN944_026387</name>
</gene>
<evidence type="ECO:0000313" key="2">
    <source>
        <dbReference type="Proteomes" id="UP001428341"/>
    </source>
</evidence>
<comment type="caution">
    <text evidence="1">The sequence shown here is derived from an EMBL/GenBank/DDBJ whole genome shotgun (WGS) entry which is preliminary data.</text>
</comment>
<protein>
    <submittedName>
        <fullName evidence="1">Uncharacterized protein</fullName>
    </submittedName>
</protein>
<dbReference type="Proteomes" id="UP001428341">
    <property type="component" value="Unassembled WGS sequence"/>
</dbReference>
<dbReference type="AlphaFoldDB" id="A0AAP0LSY0"/>
<accession>A0AAP0LSY0</accession>
<reference evidence="1 2" key="1">
    <citation type="submission" date="2024-05" db="EMBL/GenBank/DDBJ databases">
        <title>Haplotype-resolved chromosome-level genome assembly of Huyou (Citrus changshanensis).</title>
        <authorList>
            <person name="Miao C."/>
            <person name="Chen W."/>
            <person name="Wu Y."/>
            <person name="Wang L."/>
            <person name="Zhao S."/>
            <person name="Grierson D."/>
            <person name="Xu C."/>
            <person name="Chen K."/>
        </authorList>
    </citation>
    <scope>NUCLEOTIDE SEQUENCE [LARGE SCALE GENOMIC DNA]</scope>
    <source>
        <strain evidence="1">01-14</strain>
        <tissue evidence="1">Leaf</tissue>
    </source>
</reference>
<proteinExistence type="predicted"/>